<dbReference type="Gene3D" id="3.30.420.10">
    <property type="entry name" value="Ribonuclease H-like superfamily/Ribonuclease H"/>
    <property type="match status" value="1"/>
</dbReference>
<dbReference type="GO" id="GO:0004523">
    <property type="term" value="F:RNA-DNA hybrid ribonuclease activity"/>
    <property type="evidence" value="ECO:0007669"/>
    <property type="project" value="InterPro"/>
</dbReference>
<dbReference type="InterPro" id="IPR036397">
    <property type="entry name" value="RNaseH_sf"/>
</dbReference>
<gene>
    <name evidence="2" type="ORF">RCL2_002761100</name>
</gene>
<accession>A0A8H3MB52</accession>
<dbReference type="GO" id="GO:0003676">
    <property type="term" value="F:nucleic acid binding"/>
    <property type="evidence" value="ECO:0007669"/>
    <property type="project" value="InterPro"/>
</dbReference>
<sequence length="287" mass="33462">MGQCTTVTRDKYHLIPVDLNLHLHQVINSTSSIINSPTIRNTSPNTIHQSHNIDKQLLQHFELNSKLEALHIIQQHLKDENTLSFYTDGSLINANTQATSMITSFIRVSDTNIITYSFTTTIENWPLSLRAELFAIFLSLIVSPYGCRVDINTDSQNSINIIQRIYNNPTFSIRDYFRLLNNNIIINNIVSIIKTKNLTLRFNKVKAHNNDYFNERIDQECRIAHYDSTLALVIKQQYFDNIQFISQWGSIPIERKLRKFITDNSNIKNYFSFLHLPQNYKYKDVDD</sequence>
<name>A0A8H3MB52_9GLOM</name>
<dbReference type="Pfam" id="PF00075">
    <property type="entry name" value="RNase_H"/>
    <property type="match status" value="1"/>
</dbReference>
<comment type="caution">
    <text evidence="2">The sequence shown here is derived from an EMBL/GenBank/DDBJ whole genome shotgun (WGS) entry which is preliminary data.</text>
</comment>
<evidence type="ECO:0000259" key="1">
    <source>
        <dbReference type="PROSITE" id="PS50879"/>
    </source>
</evidence>
<dbReference type="EMBL" id="BLAL01000297">
    <property type="protein sequence ID" value="GET01191.1"/>
    <property type="molecule type" value="Genomic_DNA"/>
</dbReference>
<reference evidence="2" key="1">
    <citation type="submission" date="2019-10" db="EMBL/GenBank/DDBJ databases">
        <title>Conservation and host-specific expression of non-tandemly repeated heterogenous ribosome RNA gene in arbuscular mycorrhizal fungi.</title>
        <authorList>
            <person name="Maeda T."/>
            <person name="Kobayashi Y."/>
            <person name="Nakagawa T."/>
            <person name="Ezawa T."/>
            <person name="Yamaguchi K."/>
            <person name="Bino T."/>
            <person name="Nishimoto Y."/>
            <person name="Shigenobu S."/>
            <person name="Kawaguchi M."/>
        </authorList>
    </citation>
    <scope>NUCLEOTIDE SEQUENCE</scope>
    <source>
        <strain evidence="2">HR1</strain>
    </source>
</reference>
<dbReference type="SUPFAM" id="SSF53098">
    <property type="entry name" value="Ribonuclease H-like"/>
    <property type="match status" value="1"/>
</dbReference>
<dbReference type="InterPro" id="IPR002156">
    <property type="entry name" value="RNaseH_domain"/>
</dbReference>
<evidence type="ECO:0000313" key="2">
    <source>
        <dbReference type="EMBL" id="GET01191.1"/>
    </source>
</evidence>
<protein>
    <submittedName>
        <fullName evidence="2">Ribonuclease H-like domain-containing protein</fullName>
    </submittedName>
</protein>
<dbReference type="PROSITE" id="PS50879">
    <property type="entry name" value="RNASE_H_1"/>
    <property type="match status" value="1"/>
</dbReference>
<dbReference type="AlphaFoldDB" id="A0A8H3MB52"/>
<organism evidence="2 3">
    <name type="scientific">Rhizophagus clarus</name>
    <dbReference type="NCBI Taxonomy" id="94130"/>
    <lineage>
        <taxon>Eukaryota</taxon>
        <taxon>Fungi</taxon>
        <taxon>Fungi incertae sedis</taxon>
        <taxon>Mucoromycota</taxon>
        <taxon>Glomeromycotina</taxon>
        <taxon>Glomeromycetes</taxon>
        <taxon>Glomerales</taxon>
        <taxon>Glomeraceae</taxon>
        <taxon>Rhizophagus</taxon>
    </lineage>
</organism>
<dbReference type="InterPro" id="IPR012337">
    <property type="entry name" value="RNaseH-like_sf"/>
</dbReference>
<feature type="domain" description="RNase H type-1" evidence="1">
    <location>
        <begin position="79"/>
        <end position="226"/>
    </location>
</feature>
<dbReference type="Proteomes" id="UP000615446">
    <property type="component" value="Unassembled WGS sequence"/>
</dbReference>
<evidence type="ECO:0000313" key="3">
    <source>
        <dbReference type="Proteomes" id="UP000615446"/>
    </source>
</evidence>
<proteinExistence type="predicted"/>